<dbReference type="Proteomes" id="UP000094197">
    <property type="component" value="Chromosome 1"/>
</dbReference>
<sequence length="137" mass="15583">MSPILETKHIGVSIRVSWKTVYAYLSDPKNFPQWASGLCKSITQGNDEEWIIEAPQGTLKAVFTPPNEFGIIDHTVIFPTGERIHNPMRILPNAEGSEVVFSLFKTPEMSSEKFEEDANWVKKDLNELKNLMEKKFG</sequence>
<dbReference type="Gene3D" id="3.30.530.20">
    <property type="match status" value="1"/>
</dbReference>
<dbReference type="InterPro" id="IPR023393">
    <property type="entry name" value="START-like_dom_sf"/>
</dbReference>
<dbReference type="AlphaFoldDB" id="A0A1D7UW42"/>
<protein>
    <submittedName>
        <fullName evidence="1">Polyketide cyclase</fullName>
    </submittedName>
</protein>
<dbReference type="OrthoDB" id="880456at2"/>
<dbReference type="KEGG" id="laj:A0128_07840"/>
<dbReference type="SUPFAM" id="SSF55961">
    <property type="entry name" value="Bet v1-like"/>
    <property type="match status" value="1"/>
</dbReference>
<proteinExistence type="predicted"/>
<organism evidence="1 2">
    <name type="scientific">Leptospira tipperaryensis</name>
    <dbReference type="NCBI Taxonomy" id="2564040"/>
    <lineage>
        <taxon>Bacteria</taxon>
        <taxon>Pseudomonadati</taxon>
        <taxon>Spirochaetota</taxon>
        <taxon>Spirochaetia</taxon>
        <taxon>Leptospirales</taxon>
        <taxon>Leptospiraceae</taxon>
        <taxon>Leptospira</taxon>
    </lineage>
</organism>
<dbReference type="RefSeq" id="WP_069606996.1">
    <property type="nucleotide sequence ID" value="NZ_CP015217.1"/>
</dbReference>
<dbReference type="EMBL" id="CP015217">
    <property type="protein sequence ID" value="AOP33761.1"/>
    <property type="molecule type" value="Genomic_DNA"/>
</dbReference>
<name>A0A1D7UW42_9LEPT</name>
<evidence type="ECO:0000313" key="1">
    <source>
        <dbReference type="EMBL" id="AOP33761.1"/>
    </source>
</evidence>
<keyword evidence="2" id="KW-1185">Reference proteome</keyword>
<reference evidence="1 2" key="1">
    <citation type="submission" date="2016-04" db="EMBL/GenBank/DDBJ databases">
        <title>Complete genome seqeunce of Leptospira alstonii serovar Room22.</title>
        <authorList>
            <person name="Nally J.E."/>
            <person name="Bayles D.O."/>
            <person name="Hurley D."/>
            <person name="Fanning S."/>
            <person name="McMahon B.J."/>
            <person name="Arent Z."/>
        </authorList>
    </citation>
    <scope>NUCLEOTIDE SEQUENCE [LARGE SCALE GENOMIC DNA]</scope>
    <source>
        <strain evidence="1 2">GWTS #1</strain>
    </source>
</reference>
<evidence type="ECO:0000313" key="2">
    <source>
        <dbReference type="Proteomes" id="UP000094197"/>
    </source>
</evidence>
<accession>A0A1D7UW42</accession>
<gene>
    <name evidence="1" type="ORF">A0128_07840</name>
</gene>